<dbReference type="Proteomes" id="UP000310719">
    <property type="component" value="Chromosome"/>
</dbReference>
<dbReference type="PANTHER" id="PTHR38690:SF1">
    <property type="entry name" value="PROTEASE"/>
    <property type="match status" value="1"/>
</dbReference>
<evidence type="ECO:0000313" key="1">
    <source>
        <dbReference type="EMBL" id="VTP80901.1"/>
    </source>
</evidence>
<proteinExistence type="predicted"/>
<reference evidence="1 2" key="1">
    <citation type="submission" date="2019-05" db="EMBL/GenBank/DDBJ databases">
        <authorList>
            <consortium name="Pathogen Informatics"/>
        </authorList>
    </citation>
    <scope>NUCLEOTIDE SEQUENCE [LARGE SCALE GENOMIC DNA]</scope>
    <source>
        <strain evidence="1 2">NCTC13032</strain>
    </source>
</reference>
<dbReference type="EMBL" id="LR590464">
    <property type="protein sequence ID" value="VTP80901.1"/>
    <property type="molecule type" value="Genomic_DNA"/>
</dbReference>
<dbReference type="PANTHER" id="PTHR38690">
    <property type="entry name" value="PROTEASE-RELATED"/>
    <property type="match status" value="1"/>
</dbReference>
<evidence type="ECO:0000313" key="2">
    <source>
        <dbReference type="Proteomes" id="UP000310719"/>
    </source>
</evidence>
<sequence length="67" mass="7352">MWQATQPVGAINALALDIPLQATEKTRFNIAWTDLAWKQWELLPGAEHFSGTLEGSVGRWPSGGPHP</sequence>
<name>A0A4U9IVP1_9ENTR</name>
<gene>
    <name evidence="1" type="ORF">NCTC13032_06688</name>
</gene>
<accession>A0A4U9IVP1</accession>
<dbReference type="AlphaFoldDB" id="A0A4U9IVP1"/>
<organism evidence="1 2">
    <name type="scientific">Leclercia adecarboxylata</name>
    <dbReference type="NCBI Taxonomy" id="83655"/>
    <lineage>
        <taxon>Bacteria</taxon>
        <taxon>Pseudomonadati</taxon>
        <taxon>Pseudomonadota</taxon>
        <taxon>Gammaproteobacteria</taxon>
        <taxon>Enterobacterales</taxon>
        <taxon>Enterobacteriaceae</taxon>
        <taxon>Leclercia</taxon>
    </lineage>
</organism>
<protein>
    <submittedName>
        <fullName evidence="1">Uncharacterized protein</fullName>
    </submittedName>
</protein>
<dbReference type="InterPro" id="IPR011836">
    <property type="entry name" value="YhdP"/>
</dbReference>